<dbReference type="SFLD" id="SFLDG00358">
    <property type="entry name" value="Main_(cytGST)"/>
    <property type="match status" value="1"/>
</dbReference>
<dbReference type="InterPro" id="IPR010987">
    <property type="entry name" value="Glutathione-S-Trfase_C-like"/>
</dbReference>
<dbReference type="Pfam" id="PF13417">
    <property type="entry name" value="GST_N_3"/>
    <property type="match status" value="1"/>
</dbReference>
<gene>
    <name evidence="3" type="ORF">OEZ71_14225</name>
</gene>
<dbReference type="InterPro" id="IPR036282">
    <property type="entry name" value="Glutathione-S-Trfase_C_sf"/>
</dbReference>
<feature type="domain" description="GST C-terminal" evidence="2">
    <location>
        <begin position="95"/>
        <end position="219"/>
    </location>
</feature>
<dbReference type="InterPro" id="IPR004045">
    <property type="entry name" value="Glutathione_S-Trfase_N"/>
</dbReference>
<dbReference type="SUPFAM" id="SSF52833">
    <property type="entry name" value="Thioredoxin-like"/>
    <property type="match status" value="1"/>
</dbReference>
<evidence type="ECO:0000313" key="3">
    <source>
        <dbReference type="EMBL" id="MCV2873453.1"/>
    </source>
</evidence>
<reference evidence="3 4" key="1">
    <citation type="submission" date="2022-10" db="EMBL/GenBank/DDBJ databases">
        <title>Defluviimonas sp. nov., isolated from ocean surface sediments.</title>
        <authorList>
            <person name="He W."/>
            <person name="Wang L."/>
            <person name="Zhang D.-F."/>
        </authorList>
    </citation>
    <scope>NUCLEOTIDE SEQUENCE [LARGE SCALE GENOMIC DNA]</scope>
    <source>
        <strain evidence="3 4">WL0050</strain>
    </source>
</reference>
<dbReference type="Gene3D" id="1.20.1050.10">
    <property type="match status" value="1"/>
</dbReference>
<dbReference type="InterPro" id="IPR040079">
    <property type="entry name" value="Glutathione_S-Trfase"/>
</dbReference>
<dbReference type="RefSeq" id="WP_263740659.1">
    <property type="nucleotide sequence ID" value="NZ_JAOWKZ010000003.1"/>
</dbReference>
<name>A0ABT2ZR15_9RHOB</name>
<proteinExistence type="predicted"/>
<dbReference type="PANTHER" id="PTHR44051:SF8">
    <property type="entry name" value="GLUTATHIONE S-TRANSFERASE GSTA"/>
    <property type="match status" value="1"/>
</dbReference>
<dbReference type="CDD" id="cd03046">
    <property type="entry name" value="GST_N_GTT1_like"/>
    <property type="match status" value="1"/>
</dbReference>
<feature type="domain" description="GST N-terminal" evidence="1">
    <location>
        <begin position="1"/>
        <end position="91"/>
    </location>
</feature>
<dbReference type="Gene3D" id="3.40.30.10">
    <property type="entry name" value="Glutaredoxin"/>
    <property type="match status" value="1"/>
</dbReference>
<dbReference type="Proteomes" id="UP001652564">
    <property type="component" value="Unassembled WGS sequence"/>
</dbReference>
<comment type="caution">
    <text evidence="3">The sequence shown here is derived from an EMBL/GenBank/DDBJ whole genome shotgun (WGS) entry which is preliminary data.</text>
</comment>
<keyword evidence="4" id="KW-1185">Reference proteome</keyword>
<dbReference type="InterPro" id="IPR004046">
    <property type="entry name" value="GST_C"/>
</dbReference>
<dbReference type="Pfam" id="PF00043">
    <property type="entry name" value="GST_C"/>
    <property type="match status" value="1"/>
</dbReference>
<evidence type="ECO:0000313" key="4">
    <source>
        <dbReference type="Proteomes" id="UP001652564"/>
    </source>
</evidence>
<evidence type="ECO:0000259" key="2">
    <source>
        <dbReference type="PROSITE" id="PS50405"/>
    </source>
</evidence>
<dbReference type="PROSITE" id="PS50404">
    <property type="entry name" value="GST_NTER"/>
    <property type="match status" value="1"/>
</dbReference>
<dbReference type="EMBL" id="JAOWKZ010000003">
    <property type="protein sequence ID" value="MCV2873453.1"/>
    <property type="molecule type" value="Genomic_DNA"/>
</dbReference>
<organism evidence="3 4">
    <name type="scientific">Albidovulum litorale</name>
    <dbReference type="NCBI Taxonomy" id="2984134"/>
    <lineage>
        <taxon>Bacteria</taxon>
        <taxon>Pseudomonadati</taxon>
        <taxon>Pseudomonadota</taxon>
        <taxon>Alphaproteobacteria</taxon>
        <taxon>Rhodobacterales</taxon>
        <taxon>Paracoccaceae</taxon>
        <taxon>Albidovulum</taxon>
    </lineage>
</organism>
<sequence>MLTIYGVYRSRASRNFWLLEELDMEFEHVPVIQGYRLPDPEAEDAPFNTLSPGFVAISPAGAVPVLKDGDFVLSESLAMNLYIARKAGGPLAPADEKENALMEQWALYGMTAIETHALAIMYAHAEGRAKTPAGEAEIASETARLRRPLKVLNAHLRENGHMVGGRFTVADINMAEIIRYAQAEPGLVDQFPAIAGWISACHERPAFKAMWAKRLAEPA</sequence>
<dbReference type="PANTHER" id="PTHR44051">
    <property type="entry name" value="GLUTATHIONE S-TRANSFERASE-RELATED"/>
    <property type="match status" value="1"/>
</dbReference>
<dbReference type="PROSITE" id="PS50405">
    <property type="entry name" value="GST_CTER"/>
    <property type="match status" value="1"/>
</dbReference>
<dbReference type="InterPro" id="IPR036249">
    <property type="entry name" value="Thioredoxin-like_sf"/>
</dbReference>
<accession>A0ABT2ZR15</accession>
<protein>
    <submittedName>
        <fullName evidence="3">Glutathione S-transferase family protein</fullName>
    </submittedName>
</protein>
<evidence type="ECO:0000259" key="1">
    <source>
        <dbReference type="PROSITE" id="PS50404"/>
    </source>
</evidence>
<dbReference type="SUPFAM" id="SSF47616">
    <property type="entry name" value="GST C-terminal domain-like"/>
    <property type="match status" value="1"/>
</dbReference>
<dbReference type="SFLD" id="SFLDS00019">
    <property type="entry name" value="Glutathione_Transferase_(cytos"/>
    <property type="match status" value="1"/>
</dbReference>